<dbReference type="RefSeq" id="WP_194698266.1">
    <property type="nucleotide sequence ID" value="NZ_JADKPO010000039.1"/>
</dbReference>
<dbReference type="Pfam" id="PF01433">
    <property type="entry name" value="Peptidase_M1"/>
    <property type="match status" value="1"/>
</dbReference>
<evidence type="ECO:0000256" key="2">
    <source>
        <dbReference type="ARBA" id="ARBA00001947"/>
    </source>
</evidence>
<dbReference type="GO" id="GO:0006508">
    <property type="term" value="P:proteolysis"/>
    <property type="evidence" value="ECO:0007669"/>
    <property type="project" value="UniProtKB-KW"/>
</dbReference>
<evidence type="ECO:0000313" key="19">
    <source>
        <dbReference type="Proteomes" id="UP000660668"/>
    </source>
</evidence>
<dbReference type="PRINTS" id="PR00756">
    <property type="entry name" value="ALADIPTASE"/>
</dbReference>
<evidence type="ECO:0000256" key="5">
    <source>
        <dbReference type="ARBA" id="ARBA00015611"/>
    </source>
</evidence>
<evidence type="ECO:0000256" key="7">
    <source>
        <dbReference type="ARBA" id="ARBA00022670"/>
    </source>
</evidence>
<dbReference type="GO" id="GO:0005737">
    <property type="term" value="C:cytoplasm"/>
    <property type="evidence" value="ECO:0007669"/>
    <property type="project" value="TreeGrafter"/>
</dbReference>
<dbReference type="GO" id="GO:0008270">
    <property type="term" value="F:zinc ion binding"/>
    <property type="evidence" value="ECO:0007669"/>
    <property type="project" value="InterPro"/>
</dbReference>
<keyword evidence="8" id="KW-0479">Metal-binding</keyword>
<evidence type="ECO:0000256" key="10">
    <source>
        <dbReference type="ARBA" id="ARBA00022833"/>
    </source>
</evidence>
<dbReference type="GO" id="GO:0042277">
    <property type="term" value="F:peptide binding"/>
    <property type="evidence" value="ECO:0007669"/>
    <property type="project" value="TreeGrafter"/>
</dbReference>
<feature type="chain" id="PRO_5038722836" description="Aminopeptidase N" evidence="15">
    <location>
        <begin position="24"/>
        <end position="489"/>
    </location>
</feature>
<dbReference type="GO" id="GO:0005615">
    <property type="term" value="C:extracellular space"/>
    <property type="evidence" value="ECO:0007669"/>
    <property type="project" value="TreeGrafter"/>
</dbReference>
<dbReference type="SUPFAM" id="SSF55486">
    <property type="entry name" value="Metalloproteases ('zincins'), catalytic domain"/>
    <property type="match status" value="1"/>
</dbReference>
<evidence type="ECO:0000256" key="1">
    <source>
        <dbReference type="ARBA" id="ARBA00000098"/>
    </source>
</evidence>
<evidence type="ECO:0000256" key="13">
    <source>
        <dbReference type="ARBA" id="ARBA00031533"/>
    </source>
</evidence>
<evidence type="ECO:0000256" key="3">
    <source>
        <dbReference type="ARBA" id="ARBA00010136"/>
    </source>
</evidence>
<gene>
    <name evidence="18" type="ORF">ISU10_20310</name>
</gene>
<sequence>MRAQRVAAIAAALVLAASLAACGGDSSSTPQGDPAPSAQGTGSSSTPQAATDDPARSEPVEDSVYPDAGDPSVDALSYQLDLSWEPKARRLTGHESLRFRSTETSDHVQLDLSQDLEAARVEIDGEKAEFSHDGKDLVVQGDFAADVEYVLTLNYSGRPQPVPAPTTRSDFTTTGFTVSDDGSTWTMQEPYGAYTWYAVNDQPADKAFYDFVLTVPAPWTGIANGELTSREVVEGKTVTSWHLDSKASSYLVTVAFGNYQAVKDTSASGVALTYWTKVGTPKAYVDSLRATKDALAWVEGKLGPYPFPSLGILLVDSQSGMETQTMITLGTSDYTTSEAVILHEIVHQWYGDLVTPSDWSDLWMNEGMAMYLQLTWQAQVDAYPLTRLLEQAAVVERESRRVNGPPATYDPKTFGEIQVYYGPALMWDQIRRRVGDDKFWAMVRDWPAADPDGSSDRDDYIAWVEKQTGTELSDLFDSWLLAKRSPRFE</sequence>
<dbReference type="CDD" id="cd09603">
    <property type="entry name" value="M1_APN_like"/>
    <property type="match status" value="1"/>
</dbReference>
<evidence type="ECO:0000256" key="14">
    <source>
        <dbReference type="SAM" id="MobiDB-lite"/>
    </source>
</evidence>
<evidence type="ECO:0000256" key="12">
    <source>
        <dbReference type="ARBA" id="ARBA00029811"/>
    </source>
</evidence>
<dbReference type="PANTHER" id="PTHR11533:SF174">
    <property type="entry name" value="PUROMYCIN-SENSITIVE AMINOPEPTIDASE-RELATED"/>
    <property type="match status" value="1"/>
</dbReference>
<feature type="signal peptide" evidence="15">
    <location>
        <begin position="1"/>
        <end position="23"/>
    </location>
</feature>
<dbReference type="GO" id="GO:0043171">
    <property type="term" value="P:peptide catabolic process"/>
    <property type="evidence" value="ECO:0007669"/>
    <property type="project" value="TreeGrafter"/>
</dbReference>
<dbReference type="GO" id="GO:0070006">
    <property type="term" value="F:metalloaminopeptidase activity"/>
    <property type="evidence" value="ECO:0007669"/>
    <property type="project" value="TreeGrafter"/>
</dbReference>
<keyword evidence="6" id="KW-0031">Aminopeptidase</keyword>
<dbReference type="GO" id="GO:0016285">
    <property type="term" value="F:alanyl aminopeptidase activity"/>
    <property type="evidence" value="ECO:0007669"/>
    <property type="project" value="UniProtKB-EC"/>
</dbReference>
<dbReference type="InterPro" id="IPR014782">
    <property type="entry name" value="Peptidase_M1_dom"/>
</dbReference>
<evidence type="ECO:0000256" key="15">
    <source>
        <dbReference type="SAM" id="SignalP"/>
    </source>
</evidence>
<evidence type="ECO:0000256" key="11">
    <source>
        <dbReference type="ARBA" id="ARBA00023049"/>
    </source>
</evidence>
<feature type="region of interest" description="Disordered" evidence="14">
    <location>
        <begin position="22"/>
        <end position="72"/>
    </location>
</feature>
<comment type="catalytic activity">
    <reaction evidence="1">
        <text>Release of an N-terminal amino acid, Xaa-|-Yaa- from a peptide, amide or arylamide. Xaa is preferably Ala, but may be most amino acids including Pro (slow action). When a terminal hydrophobic residue is followed by a prolyl residue, the two may be released as an intact Xaa-Pro dipeptide.</text>
        <dbReference type="EC" id="3.4.11.2"/>
    </reaction>
</comment>
<dbReference type="PROSITE" id="PS51257">
    <property type="entry name" value="PROKAR_LIPOPROTEIN"/>
    <property type="match status" value="1"/>
</dbReference>
<dbReference type="InterPro" id="IPR027268">
    <property type="entry name" value="Peptidase_M4/M1_CTD_sf"/>
</dbReference>
<organism evidence="18 19">
    <name type="scientific">Nocardioides agariphilus</name>
    <dbReference type="NCBI Taxonomy" id="433664"/>
    <lineage>
        <taxon>Bacteria</taxon>
        <taxon>Bacillati</taxon>
        <taxon>Actinomycetota</taxon>
        <taxon>Actinomycetes</taxon>
        <taxon>Propionibacteriales</taxon>
        <taxon>Nocardioidaceae</taxon>
        <taxon>Nocardioides</taxon>
    </lineage>
</organism>
<reference evidence="18" key="1">
    <citation type="submission" date="2020-11" db="EMBL/GenBank/DDBJ databases">
        <title>Nocardioides cynanchi sp. nov., isolated from soil of rhizosphere of Cynanchum wilfordii.</title>
        <authorList>
            <person name="Lee J.-S."/>
            <person name="Suh M.K."/>
            <person name="Kim J.-S."/>
        </authorList>
    </citation>
    <scope>NUCLEOTIDE SEQUENCE</scope>
    <source>
        <strain evidence="18">KCTC 19276</strain>
    </source>
</reference>
<dbReference type="EC" id="3.4.11.2" evidence="4"/>
<protein>
    <recommendedName>
        <fullName evidence="5">Aminopeptidase N</fullName>
        <ecNumber evidence="4">3.4.11.2</ecNumber>
    </recommendedName>
    <alternativeName>
        <fullName evidence="12">Alanine aminopeptidase</fullName>
    </alternativeName>
    <alternativeName>
        <fullName evidence="13">Lysyl aminopeptidase</fullName>
    </alternativeName>
</protein>
<keyword evidence="15" id="KW-0732">Signal</keyword>
<dbReference type="Proteomes" id="UP000660668">
    <property type="component" value="Unassembled WGS sequence"/>
</dbReference>
<evidence type="ECO:0000256" key="6">
    <source>
        <dbReference type="ARBA" id="ARBA00022438"/>
    </source>
</evidence>
<comment type="similarity">
    <text evidence="3">Belongs to the peptidase M1 family.</text>
</comment>
<keyword evidence="7" id="KW-0645">Protease</keyword>
<accession>A0A930VMA1</accession>
<dbReference type="InterPro" id="IPR050344">
    <property type="entry name" value="Peptidase_M1_aminopeptidases"/>
</dbReference>
<comment type="caution">
    <text evidence="18">The sequence shown here is derived from an EMBL/GenBank/DDBJ whole genome shotgun (WGS) entry which is preliminary data.</text>
</comment>
<evidence type="ECO:0000313" key="18">
    <source>
        <dbReference type="EMBL" id="MBF4770124.1"/>
    </source>
</evidence>
<evidence type="ECO:0000259" key="16">
    <source>
        <dbReference type="Pfam" id="PF01433"/>
    </source>
</evidence>
<keyword evidence="19" id="KW-1185">Reference proteome</keyword>
<dbReference type="Pfam" id="PF17900">
    <property type="entry name" value="Peptidase_M1_N"/>
    <property type="match status" value="1"/>
</dbReference>
<dbReference type="EMBL" id="JADKPO010000039">
    <property type="protein sequence ID" value="MBF4770124.1"/>
    <property type="molecule type" value="Genomic_DNA"/>
</dbReference>
<dbReference type="InterPro" id="IPR042097">
    <property type="entry name" value="Aminopeptidase_N-like_N_sf"/>
</dbReference>
<dbReference type="InterPro" id="IPR045357">
    <property type="entry name" value="Aminopeptidase_N-like_N"/>
</dbReference>
<evidence type="ECO:0000256" key="4">
    <source>
        <dbReference type="ARBA" id="ARBA00012564"/>
    </source>
</evidence>
<name>A0A930VMA1_9ACTN</name>
<feature type="domain" description="Aminopeptidase N-like N-terminal" evidence="17">
    <location>
        <begin position="76"/>
        <end position="251"/>
    </location>
</feature>
<feature type="compositionally biased region" description="Polar residues" evidence="14">
    <location>
        <begin position="38"/>
        <end position="49"/>
    </location>
</feature>
<evidence type="ECO:0000256" key="9">
    <source>
        <dbReference type="ARBA" id="ARBA00022801"/>
    </source>
</evidence>
<dbReference type="SUPFAM" id="SSF63737">
    <property type="entry name" value="Leukotriene A4 hydrolase N-terminal domain"/>
    <property type="match status" value="1"/>
</dbReference>
<evidence type="ECO:0000256" key="8">
    <source>
        <dbReference type="ARBA" id="ARBA00022723"/>
    </source>
</evidence>
<dbReference type="InterPro" id="IPR001930">
    <property type="entry name" value="Peptidase_M1"/>
</dbReference>
<evidence type="ECO:0000259" key="17">
    <source>
        <dbReference type="Pfam" id="PF17900"/>
    </source>
</evidence>
<comment type="cofactor">
    <cofactor evidence="2">
        <name>Zn(2+)</name>
        <dbReference type="ChEBI" id="CHEBI:29105"/>
    </cofactor>
</comment>
<dbReference type="AlphaFoldDB" id="A0A930VMA1"/>
<keyword evidence="10" id="KW-0862">Zinc</keyword>
<dbReference type="GO" id="GO:0016020">
    <property type="term" value="C:membrane"/>
    <property type="evidence" value="ECO:0007669"/>
    <property type="project" value="TreeGrafter"/>
</dbReference>
<dbReference type="Gene3D" id="2.60.40.1730">
    <property type="entry name" value="tricorn interacting facor f3 domain"/>
    <property type="match status" value="1"/>
</dbReference>
<keyword evidence="11" id="KW-0482">Metalloprotease</keyword>
<dbReference type="PANTHER" id="PTHR11533">
    <property type="entry name" value="PROTEASE M1 ZINC METALLOPROTEASE"/>
    <property type="match status" value="1"/>
</dbReference>
<keyword evidence="9" id="KW-0378">Hydrolase</keyword>
<dbReference type="Gene3D" id="1.10.390.10">
    <property type="entry name" value="Neutral Protease Domain 2"/>
    <property type="match status" value="1"/>
</dbReference>
<feature type="domain" description="Peptidase M1 membrane alanine aminopeptidase" evidence="16">
    <location>
        <begin position="290"/>
        <end position="479"/>
    </location>
</feature>
<proteinExistence type="inferred from homology"/>